<organism evidence="2">
    <name type="scientific">Lotus japonicus</name>
    <name type="common">Lotus corniculatus var. japonicus</name>
    <dbReference type="NCBI Taxonomy" id="34305"/>
    <lineage>
        <taxon>Eukaryota</taxon>
        <taxon>Viridiplantae</taxon>
        <taxon>Streptophyta</taxon>
        <taxon>Embryophyta</taxon>
        <taxon>Tracheophyta</taxon>
        <taxon>Spermatophyta</taxon>
        <taxon>Magnoliopsida</taxon>
        <taxon>eudicotyledons</taxon>
        <taxon>Gunneridae</taxon>
        <taxon>Pentapetalae</taxon>
        <taxon>rosids</taxon>
        <taxon>fabids</taxon>
        <taxon>Fabales</taxon>
        <taxon>Fabaceae</taxon>
        <taxon>Papilionoideae</taxon>
        <taxon>50 kb inversion clade</taxon>
        <taxon>NPAAA clade</taxon>
        <taxon>Hologalegina</taxon>
        <taxon>robinioid clade</taxon>
        <taxon>Loteae</taxon>
        <taxon>Lotus</taxon>
    </lineage>
</organism>
<feature type="compositionally biased region" description="Polar residues" evidence="1">
    <location>
        <begin position="115"/>
        <end position="134"/>
    </location>
</feature>
<accession>I3S598</accession>
<sequence length="201" mass="22180">MSVPCCLTMSQTLHLLVAKNLGCGMAEGKCLPCSGVSGRTAAVYSCPSLGHHRIHSRVKIRGLKRGFVGASVVCEATRRNPDFSRSNRQGGVSRNRNRSNGGRDSFENFEDDMLSSKNGPLVSLSSSPKFQATSAPGPREKEIVELFRKVQARLRERAASKEEKKAEAFRDHGREKNTVDSLLKLLKKHSAEQGKRDNGRW</sequence>
<dbReference type="EMBL" id="BT135645">
    <property type="protein sequence ID" value="AFK35440.1"/>
    <property type="molecule type" value="mRNA"/>
</dbReference>
<feature type="region of interest" description="Disordered" evidence="1">
    <location>
        <begin position="81"/>
        <end position="138"/>
    </location>
</feature>
<protein>
    <submittedName>
        <fullName evidence="2">Uncharacterized protein</fullName>
    </submittedName>
</protein>
<dbReference type="AlphaFoldDB" id="I3S598"/>
<feature type="compositionally biased region" description="Low complexity" evidence="1">
    <location>
        <begin position="84"/>
        <end position="103"/>
    </location>
</feature>
<reference evidence="2" key="1">
    <citation type="submission" date="2012-05" db="EMBL/GenBank/DDBJ databases">
        <authorList>
            <person name="Krishnakumar V."/>
            <person name="Cheung F."/>
            <person name="Xiao Y."/>
            <person name="Chan A."/>
            <person name="Moskal W.A."/>
            <person name="Town C.D."/>
        </authorList>
    </citation>
    <scope>NUCLEOTIDE SEQUENCE</scope>
</reference>
<dbReference type="PANTHER" id="PTHR34449:SF5">
    <property type="entry name" value="ATP BINDING _ ATPASE"/>
    <property type="match status" value="1"/>
</dbReference>
<proteinExistence type="evidence at transcript level"/>
<evidence type="ECO:0000313" key="2">
    <source>
        <dbReference type="EMBL" id="AFK35440.1"/>
    </source>
</evidence>
<feature type="compositionally biased region" description="Basic and acidic residues" evidence="1">
    <location>
        <begin position="156"/>
        <end position="178"/>
    </location>
</feature>
<dbReference type="PANTHER" id="PTHR34449">
    <property type="entry name" value="RHO TERMINATION FACTOR"/>
    <property type="match status" value="1"/>
</dbReference>
<evidence type="ECO:0000256" key="1">
    <source>
        <dbReference type="SAM" id="MobiDB-lite"/>
    </source>
</evidence>
<feature type="region of interest" description="Disordered" evidence="1">
    <location>
        <begin position="156"/>
        <end position="201"/>
    </location>
</feature>
<name>I3S598_LOTJA</name>
<feature type="compositionally biased region" description="Basic and acidic residues" evidence="1">
    <location>
        <begin position="189"/>
        <end position="201"/>
    </location>
</feature>